<dbReference type="OMA" id="QRIWWTC"/>
<dbReference type="AlphaFoldDB" id="A0A3P7DUU8"/>
<protein>
    <recommendedName>
        <fullName evidence="4">Tudor domain-containing protein</fullName>
    </recommendedName>
</protein>
<dbReference type="InParanoid" id="A0A3P7DUU8"/>
<sequence length="1447" mass="164998">MTSSPVTAASSNLDDITASLFYQLRDKNRVYDFDVLQCPKCPERLEALELDVYQENGQTYQRIWWTCRGIKNQSCYFPLWVPKEVFWTRRTEEQMRTGYIPLPNIHLLPQRLWYLYPNVFRDKLNRGDIGSAKKNNSGTVTPSSGHATRGSSVRPESVFTENEECSRDSFLSTPLLSDGTNPCVPNEMGIWESEIPIRQVQIDEDIEESLGLVEDIHTPSSNDQPNASDQKDYDWESSGNTEAKGTVCNARLCEMSLIPESWDSRVVTMDFPLDSFTDSVVQFCSQVDSPVLQQREQLEGRNSQESSDKQEVHSDNNTVILEVLRSAPQNDVAHTDEDLKEAECNSEISTKITRKRKQNAGFEERFDEAAFDDTVSATSSSSDRISLVAPSVKTRVLESVNIAQIWEVFQKQKQQRSNSEVVDDKCVVASLMKELVVRVALEIDFVTNEAVSKSLCTGQKQHHLLNIISLEEAKKNFGDLTLEELLKGVSNLKSSAAAQNYLRNWAKVETNIQGRQSITNDRLQQTVDIRTPYFEKNNSAHRISNEMTAGLETQPSFRKRRSAGVGRPALPRNLPADQKCIADVEMALKQSIKGIKGPEETSPAPRISILKGSPSKFHPDMISNEIFDSLNWRRPVHFGGRTNLDAFVIFILQMLCREVVVTAYNLRYNRAEYLDAFGSELCKRKIMKFVPSIPVKQQRLVRRMQQRLSGREDMLDLEMLKKAVDPDALRVQIAHRLGIKDLDSILPCSKVGNNQDGEINSKMQHIASAPFVSPEICESISMEYIQSSEGGEQASISNQSESLQSFPVSEYESNIKTGKEREPKAPFIPSFNDPEVDALVHRKFKNYVHENSTNAVVLQQSSMQQSHMPEHLEASTSRIEYVDFESAFEEYENDEMQQLDSFFDTNFSDYLSRMADFTTVDISQITSTSGRNFSSNGSSDFNSEFLANKKKEVKWSECRDLVEVPGEPEWQLRYMAEAFPQYCWKYVEPQVIAYYHYNIATTANAPAMLPVATLPIFYAHLPNSFSPYDFSIQPKSLDRAREQLYRQIQTVYNAENEFDVSNLVDIGNDNIVKIENVRPLLKIFGRLPPLALRCRMKDDNAVISTDVDMNDLTMEKVNAFQNLIKSCGDIVRVELADVSSIPFLVNLYHPTVHDKNLGKLFYRCKEHVEHKAARERRWKQKLARMNNDFSNDCTSEEGSEGESLQPTHVLHLERLQKPIGDEPLYIAHIENSRFIYLHSKYHKDTIEKLEKQLLNKWSELKIVPEECLMPALACAYSDISTCNPCRVIVAEVGDQTLWLRSADHGWKKNLLKLDCLSGSLRLLTKEFSETPLMYLCCLSTSTQYHPHRSETNILRSILPTGTLVNIHRLSCKRSLPCKTDIFLDNNESVIDVLERLKTGKRVIHPCFDLVPYKPSPYSELCKLDCDYQEDLEIFLPFARGHLEYANL</sequence>
<evidence type="ECO:0000313" key="2">
    <source>
        <dbReference type="EMBL" id="VDM07229.1"/>
    </source>
</evidence>
<keyword evidence="3" id="KW-1185">Reference proteome</keyword>
<feature type="compositionally biased region" description="Polar residues" evidence="1">
    <location>
        <begin position="218"/>
        <end position="228"/>
    </location>
</feature>
<accession>A0A3P7DUU8</accession>
<proteinExistence type="predicted"/>
<reference evidence="2 3" key="1">
    <citation type="submission" date="2018-11" db="EMBL/GenBank/DDBJ databases">
        <authorList>
            <consortium name="Pathogen Informatics"/>
        </authorList>
    </citation>
    <scope>NUCLEOTIDE SEQUENCE [LARGE SCALE GENOMIC DNA]</scope>
</reference>
<evidence type="ECO:0008006" key="4">
    <source>
        <dbReference type="Google" id="ProtNLM"/>
    </source>
</evidence>
<evidence type="ECO:0000256" key="1">
    <source>
        <dbReference type="SAM" id="MobiDB-lite"/>
    </source>
</evidence>
<evidence type="ECO:0000313" key="3">
    <source>
        <dbReference type="Proteomes" id="UP000270924"/>
    </source>
</evidence>
<dbReference type="Proteomes" id="UP000270924">
    <property type="component" value="Unassembled WGS sequence"/>
</dbReference>
<gene>
    <name evidence="2" type="ORF">WBA_LOCUS615</name>
</gene>
<feature type="compositionally biased region" description="Polar residues" evidence="1">
    <location>
        <begin position="133"/>
        <end position="151"/>
    </location>
</feature>
<dbReference type="OrthoDB" id="5835567at2759"/>
<dbReference type="EMBL" id="UYWW01000092">
    <property type="protein sequence ID" value="VDM07229.1"/>
    <property type="molecule type" value="Genomic_DNA"/>
</dbReference>
<organism evidence="2 3">
    <name type="scientific">Wuchereria bancrofti</name>
    <dbReference type="NCBI Taxonomy" id="6293"/>
    <lineage>
        <taxon>Eukaryota</taxon>
        <taxon>Metazoa</taxon>
        <taxon>Ecdysozoa</taxon>
        <taxon>Nematoda</taxon>
        <taxon>Chromadorea</taxon>
        <taxon>Rhabditida</taxon>
        <taxon>Spirurina</taxon>
        <taxon>Spiruromorpha</taxon>
        <taxon>Filarioidea</taxon>
        <taxon>Onchocercidae</taxon>
        <taxon>Wuchereria</taxon>
    </lineage>
</organism>
<feature type="region of interest" description="Disordered" evidence="1">
    <location>
        <begin position="216"/>
        <end position="241"/>
    </location>
</feature>
<name>A0A3P7DUU8_WUCBA</name>
<feature type="region of interest" description="Disordered" evidence="1">
    <location>
        <begin position="127"/>
        <end position="158"/>
    </location>
</feature>